<proteinExistence type="predicted"/>
<name>A0A1G6AIL1_9HYPH</name>
<dbReference type="InterPro" id="IPR003329">
    <property type="entry name" value="Cytidylyl_trans"/>
</dbReference>
<evidence type="ECO:0000313" key="2">
    <source>
        <dbReference type="Proteomes" id="UP000199071"/>
    </source>
</evidence>
<gene>
    <name evidence="1" type="ORF">SAMN02982931_00693</name>
</gene>
<dbReference type="STRING" id="665467.SAMN02982931_00693"/>
<dbReference type="AlphaFoldDB" id="A0A1G6AIL1"/>
<evidence type="ECO:0000313" key="1">
    <source>
        <dbReference type="EMBL" id="SDB08252.1"/>
    </source>
</evidence>
<dbReference type="Proteomes" id="UP000199071">
    <property type="component" value="Unassembled WGS sequence"/>
</dbReference>
<reference evidence="1 2" key="1">
    <citation type="submission" date="2016-10" db="EMBL/GenBank/DDBJ databases">
        <authorList>
            <person name="de Groot N.N."/>
        </authorList>
    </citation>
    <scope>NUCLEOTIDE SEQUENCE [LARGE SCALE GENOMIC DNA]</scope>
    <source>
        <strain evidence="1 2">ATCC 35022</strain>
    </source>
</reference>
<dbReference type="Gene3D" id="3.90.550.10">
    <property type="entry name" value="Spore Coat Polysaccharide Biosynthesis Protein SpsA, Chain A"/>
    <property type="match status" value="1"/>
</dbReference>
<dbReference type="InterPro" id="IPR029044">
    <property type="entry name" value="Nucleotide-diphossugar_trans"/>
</dbReference>
<dbReference type="EMBL" id="FMXQ01000001">
    <property type="protein sequence ID" value="SDB08252.1"/>
    <property type="molecule type" value="Genomic_DNA"/>
</dbReference>
<accession>A0A1G6AIL1</accession>
<dbReference type="Pfam" id="PF02348">
    <property type="entry name" value="CTP_transf_3"/>
    <property type="match status" value="1"/>
</dbReference>
<dbReference type="PANTHER" id="PTHR21485">
    <property type="entry name" value="HAD SUPERFAMILY MEMBERS CMAS AND KDSC"/>
    <property type="match status" value="1"/>
</dbReference>
<organism evidence="1 2">
    <name type="scientific">Bauldia litoralis</name>
    <dbReference type="NCBI Taxonomy" id="665467"/>
    <lineage>
        <taxon>Bacteria</taxon>
        <taxon>Pseudomonadati</taxon>
        <taxon>Pseudomonadota</taxon>
        <taxon>Alphaproteobacteria</taxon>
        <taxon>Hyphomicrobiales</taxon>
        <taxon>Kaistiaceae</taxon>
        <taxon>Bauldia</taxon>
    </lineage>
</organism>
<keyword evidence="1" id="KW-0808">Transferase</keyword>
<dbReference type="InterPro" id="IPR050793">
    <property type="entry name" value="CMP-NeuNAc_synthase"/>
</dbReference>
<dbReference type="GO" id="GO:0008781">
    <property type="term" value="F:N-acylneuraminate cytidylyltransferase activity"/>
    <property type="evidence" value="ECO:0007669"/>
    <property type="project" value="TreeGrafter"/>
</dbReference>
<protein>
    <submittedName>
        <fullName evidence="1">N-acylneuraminate cytidylyltransferase</fullName>
    </submittedName>
</protein>
<sequence>MLTYAFVPARAGSKGLPDKNILPIGGHPLLAYAIAFGRALNIDRVIVSTDSERYAEIARRYGADCPYLRGARASGDTAMEEDILADLAENLPRHGIPMPDIWIRLKPTNPFRSVDSVHAALDHLRTSPEIDSVRIVSQSDARVCVINRDGWLEPLLESWDRGRSVMRRSEFQDVFSPFNLDVLRHNLWLERGAAYMGQRIRAIVENKITGLDINDRDDFEIVKALIETKPRPSIVARYLIDP</sequence>
<keyword evidence="1" id="KW-0548">Nucleotidyltransferase</keyword>
<dbReference type="SUPFAM" id="SSF53448">
    <property type="entry name" value="Nucleotide-diphospho-sugar transferases"/>
    <property type="match status" value="1"/>
</dbReference>
<keyword evidence="2" id="KW-1185">Reference proteome</keyword>
<dbReference type="RefSeq" id="WP_175478272.1">
    <property type="nucleotide sequence ID" value="NZ_FMXQ01000001.1"/>
</dbReference>
<dbReference type="PANTHER" id="PTHR21485:SF6">
    <property type="entry name" value="N-ACYLNEURAMINATE CYTIDYLYLTRANSFERASE-RELATED"/>
    <property type="match status" value="1"/>
</dbReference>